<dbReference type="STRING" id="554055.A0A2P6VIG2"/>
<dbReference type="EMBL" id="LHPF02000006">
    <property type="protein sequence ID" value="PSC73872.1"/>
    <property type="molecule type" value="Genomic_DNA"/>
</dbReference>
<evidence type="ECO:0000313" key="5">
    <source>
        <dbReference type="EMBL" id="PSC73872.1"/>
    </source>
</evidence>
<dbReference type="Pfam" id="PF07743">
    <property type="entry name" value="HSCB_C"/>
    <property type="match status" value="1"/>
</dbReference>
<dbReference type="Gene3D" id="1.20.1280.20">
    <property type="entry name" value="HscB, C-terminal domain"/>
    <property type="match status" value="1"/>
</dbReference>
<keyword evidence="2" id="KW-0143">Chaperone</keyword>
<dbReference type="PROSITE" id="PS50076">
    <property type="entry name" value="DNAJ_2"/>
    <property type="match status" value="1"/>
</dbReference>
<dbReference type="GO" id="GO:0044571">
    <property type="term" value="P:[2Fe-2S] cluster assembly"/>
    <property type="evidence" value="ECO:0007669"/>
    <property type="project" value="InterPro"/>
</dbReference>
<keyword evidence="6" id="KW-1185">Reference proteome</keyword>
<dbReference type="InterPro" id="IPR009073">
    <property type="entry name" value="HscB_oligo_C"/>
</dbReference>
<evidence type="ECO:0000259" key="4">
    <source>
        <dbReference type="PROSITE" id="PS50076"/>
    </source>
</evidence>
<dbReference type="CDD" id="cd06257">
    <property type="entry name" value="DnaJ"/>
    <property type="match status" value="1"/>
</dbReference>
<dbReference type="SUPFAM" id="SSF47144">
    <property type="entry name" value="HSC20 (HSCB), C-terminal oligomerisation domain"/>
    <property type="match status" value="1"/>
</dbReference>
<evidence type="ECO:0000256" key="2">
    <source>
        <dbReference type="ARBA" id="ARBA00023186"/>
    </source>
</evidence>
<comment type="caution">
    <text evidence="5">The sequence shown here is derived from an EMBL/GenBank/DDBJ whole genome shotgun (WGS) entry which is preliminary data.</text>
</comment>
<dbReference type="NCBIfam" id="TIGR00714">
    <property type="entry name" value="hscB"/>
    <property type="match status" value="1"/>
</dbReference>
<evidence type="ECO:0000256" key="3">
    <source>
        <dbReference type="SAM" id="MobiDB-lite"/>
    </source>
</evidence>
<evidence type="ECO:0000313" key="6">
    <source>
        <dbReference type="Proteomes" id="UP000239649"/>
    </source>
</evidence>
<dbReference type="Proteomes" id="UP000239649">
    <property type="component" value="Unassembled WGS sequence"/>
</dbReference>
<evidence type="ECO:0000256" key="1">
    <source>
        <dbReference type="ARBA" id="ARBA00010476"/>
    </source>
</evidence>
<dbReference type="PANTHER" id="PTHR14021:SF15">
    <property type="entry name" value="IRON-SULFUR CLUSTER CO-CHAPERONE PROTEIN HSCB"/>
    <property type="match status" value="1"/>
</dbReference>
<feature type="compositionally biased region" description="Low complexity" evidence="3">
    <location>
        <begin position="79"/>
        <end position="89"/>
    </location>
</feature>
<reference evidence="5 6" key="1">
    <citation type="journal article" date="2018" name="Plant J.">
        <title>Genome sequences of Chlorella sorokiniana UTEX 1602 and Micractinium conductrix SAG 241.80: implications to maltose excretion by a green alga.</title>
        <authorList>
            <person name="Arriola M.B."/>
            <person name="Velmurugan N."/>
            <person name="Zhang Y."/>
            <person name="Plunkett M.H."/>
            <person name="Hondzo H."/>
            <person name="Barney B.M."/>
        </authorList>
    </citation>
    <scope>NUCLEOTIDE SEQUENCE [LARGE SCALE GENOMIC DNA]</scope>
    <source>
        <strain evidence="5 6">SAG 241.80</strain>
    </source>
</reference>
<gene>
    <name evidence="5" type="ORF">C2E20_3050</name>
</gene>
<sequence length="288" mass="31520">MRGGARAKVLAAARQALLTTQGSAWETAARDGAAGAWLQPPAGGSGGGGGPAAAAAAAAAMPLGGARRVSASLRPQHNAQPAASEQQQHQQQQAYERTCWQCGTRLTAHDLFFCPACESVQPASADTQYFQVFDMDAPRFDLEIPRLEQTYKGLQRRLHPDKYSTASPIEQEYAHQQAAVINQAYDILKRPLRRAHYILNLKGFGACEGMTITDPELLMYVMEAREEVEGEEDPKRLRGLLDQNTELEGRVLQELSAAFKAGDLQQAAQLTTQLRYICRIREAIVDKL</sequence>
<dbReference type="InterPro" id="IPR036869">
    <property type="entry name" value="J_dom_sf"/>
</dbReference>
<dbReference type="GO" id="GO:0001671">
    <property type="term" value="F:ATPase activator activity"/>
    <property type="evidence" value="ECO:0007669"/>
    <property type="project" value="InterPro"/>
</dbReference>
<dbReference type="InterPro" id="IPR036386">
    <property type="entry name" value="HscB_C_sf"/>
</dbReference>
<organism evidence="5 6">
    <name type="scientific">Micractinium conductrix</name>
    <dbReference type="NCBI Taxonomy" id="554055"/>
    <lineage>
        <taxon>Eukaryota</taxon>
        <taxon>Viridiplantae</taxon>
        <taxon>Chlorophyta</taxon>
        <taxon>core chlorophytes</taxon>
        <taxon>Trebouxiophyceae</taxon>
        <taxon>Chlorellales</taxon>
        <taxon>Chlorellaceae</taxon>
        <taxon>Chlorella clade</taxon>
        <taxon>Micractinium</taxon>
    </lineage>
</organism>
<dbReference type="InterPro" id="IPR004640">
    <property type="entry name" value="HscB"/>
</dbReference>
<comment type="similarity">
    <text evidence="1">Belongs to the HscB family.</text>
</comment>
<accession>A0A2P6VIG2</accession>
<dbReference type="PANTHER" id="PTHR14021">
    <property type="entry name" value="IRON-SULFUR CLUSTER CO-CHAPERONE PROTEIN HSCB"/>
    <property type="match status" value="1"/>
</dbReference>
<dbReference type="GO" id="GO:0051087">
    <property type="term" value="F:protein-folding chaperone binding"/>
    <property type="evidence" value="ECO:0007669"/>
    <property type="project" value="InterPro"/>
</dbReference>
<dbReference type="Gene3D" id="1.10.287.110">
    <property type="entry name" value="DnaJ domain"/>
    <property type="match status" value="1"/>
</dbReference>
<feature type="region of interest" description="Disordered" evidence="3">
    <location>
        <begin position="67"/>
        <end position="89"/>
    </location>
</feature>
<protein>
    <submittedName>
        <fullName evidence="5">Fe-S assembly co-chaperone</fullName>
    </submittedName>
</protein>
<dbReference type="InterPro" id="IPR001623">
    <property type="entry name" value="DnaJ_domain"/>
</dbReference>
<name>A0A2P6VIG2_9CHLO</name>
<proteinExistence type="inferred from homology"/>
<feature type="domain" description="J" evidence="4">
    <location>
        <begin position="128"/>
        <end position="201"/>
    </location>
</feature>
<dbReference type="GO" id="GO:0051259">
    <property type="term" value="P:protein complex oligomerization"/>
    <property type="evidence" value="ECO:0007669"/>
    <property type="project" value="InterPro"/>
</dbReference>
<dbReference type="SUPFAM" id="SSF46565">
    <property type="entry name" value="Chaperone J-domain"/>
    <property type="match status" value="1"/>
</dbReference>
<dbReference type="AlphaFoldDB" id="A0A2P6VIG2"/>
<dbReference type="OrthoDB" id="448954at2759"/>